<organism evidence="8 9">
    <name type="scientific">Acidovorax kalamii</name>
    <dbReference type="NCBI Taxonomy" id="2004485"/>
    <lineage>
        <taxon>Bacteria</taxon>
        <taxon>Pseudomonadati</taxon>
        <taxon>Pseudomonadota</taxon>
        <taxon>Betaproteobacteria</taxon>
        <taxon>Burkholderiales</taxon>
        <taxon>Comamonadaceae</taxon>
        <taxon>Acidovorax</taxon>
    </lineage>
</organism>
<dbReference type="InterPro" id="IPR003660">
    <property type="entry name" value="HAMP_dom"/>
</dbReference>
<dbReference type="InterPro" id="IPR043128">
    <property type="entry name" value="Rev_trsase/Diguanyl_cyclase"/>
</dbReference>
<dbReference type="PROSITE" id="PS50887">
    <property type="entry name" value="GGDEF"/>
    <property type="match status" value="1"/>
</dbReference>
<feature type="transmembrane region" description="Helical" evidence="2">
    <location>
        <begin position="309"/>
        <end position="330"/>
    </location>
</feature>
<protein>
    <submittedName>
        <fullName evidence="8">Sensor domain-containing diguanylate cyclase</fullName>
    </submittedName>
</protein>
<dbReference type="GO" id="GO:0071111">
    <property type="term" value="F:cyclic-guanylate-specific phosphodiesterase activity"/>
    <property type="evidence" value="ECO:0007669"/>
    <property type="project" value="UniProtKB-EC"/>
</dbReference>
<dbReference type="Gene3D" id="3.20.20.450">
    <property type="entry name" value="EAL domain"/>
    <property type="match status" value="1"/>
</dbReference>
<dbReference type="InterPro" id="IPR001633">
    <property type="entry name" value="EAL_dom"/>
</dbReference>
<dbReference type="Gene3D" id="3.30.70.270">
    <property type="match status" value="1"/>
</dbReference>
<keyword evidence="2" id="KW-0472">Membrane</keyword>
<gene>
    <name evidence="8" type="ORF">CBY09_04935</name>
</gene>
<dbReference type="SUPFAM" id="SSF141868">
    <property type="entry name" value="EAL domain-like"/>
    <property type="match status" value="1"/>
</dbReference>
<dbReference type="CDD" id="cd06225">
    <property type="entry name" value="HAMP"/>
    <property type="match status" value="1"/>
</dbReference>
<feature type="domain" description="PAS" evidence="3">
    <location>
        <begin position="508"/>
        <end position="578"/>
    </location>
</feature>
<dbReference type="Pfam" id="PF13426">
    <property type="entry name" value="PAS_9"/>
    <property type="match status" value="1"/>
</dbReference>
<dbReference type="PANTHER" id="PTHR44757">
    <property type="entry name" value="DIGUANYLATE CYCLASE DGCP"/>
    <property type="match status" value="1"/>
</dbReference>
<dbReference type="InterPro" id="IPR052155">
    <property type="entry name" value="Biofilm_reg_signaling"/>
</dbReference>
<feature type="transmembrane region" description="Helical" evidence="2">
    <location>
        <begin position="20"/>
        <end position="40"/>
    </location>
</feature>
<evidence type="ECO:0000256" key="2">
    <source>
        <dbReference type="SAM" id="Phobius"/>
    </source>
</evidence>
<dbReference type="PROSITE" id="PS50113">
    <property type="entry name" value="PAC"/>
    <property type="match status" value="1"/>
</dbReference>
<evidence type="ECO:0000313" key="8">
    <source>
        <dbReference type="EMBL" id="OYD51176.1"/>
    </source>
</evidence>
<dbReference type="InterPro" id="IPR035919">
    <property type="entry name" value="EAL_sf"/>
</dbReference>
<keyword evidence="9" id="KW-1185">Reference proteome</keyword>
<evidence type="ECO:0000259" key="6">
    <source>
        <dbReference type="PROSITE" id="PS50885"/>
    </source>
</evidence>
<dbReference type="SUPFAM" id="SSF55073">
    <property type="entry name" value="Nucleotide cyclase"/>
    <property type="match status" value="1"/>
</dbReference>
<dbReference type="InterPro" id="IPR029787">
    <property type="entry name" value="Nucleotide_cyclase"/>
</dbReference>
<comment type="caution">
    <text evidence="8">The sequence shown here is derived from an EMBL/GenBank/DDBJ whole genome shotgun (WGS) entry which is preliminary data.</text>
</comment>
<comment type="catalytic activity">
    <reaction evidence="1">
        <text>3',3'-c-di-GMP + H2O = 5'-phosphoguanylyl(3'-&gt;5')guanosine + H(+)</text>
        <dbReference type="Rhea" id="RHEA:24902"/>
        <dbReference type="ChEBI" id="CHEBI:15377"/>
        <dbReference type="ChEBI" id="CHEBI:15378"/>
        <dbReference type="ChEBI" id="CHEBI:58754"/>
        <dbReference type="ChEBI" id="CHEBI:58805"/>
        <dbReference type="EC" id="3.1.4.52"/>
    </reaction>
    <physiologicalReaction direction="left-to-right" evidence="1">
        <dbReference type="Rhea" id="RHEA:24903"/>
    </physiologicalReaction>
</comment>
<dbReference type="InterPro" id="IPR001610">
    <property type="entry name" value="PAC"/>
</dbReference>
<evidence type="ECO:0000259" key="4">
    <source>
        <dbReference type="PROSITE" id="PS50113"/>
    </source>
</evidence>
<evidence type="ECO:0000313" key="9">
    <source>
        <dbReference type="Proteomes" id="UP000215441"/>
    </source>
</evidence>
<dbReference type="Pfam" id="PF00672">
    <property type="entry name" value="HAMP"/>
    <property type="match status" value="1"/>
</dbReference>
<dbReference type="SMART" id="SM00052">
    <property type="entry name" value="EAL"/>
    <property type="match status" value="1"/>
</dbReference>
<dbReference type="InterPro" id="IPR000160">
    <property type="entry name" value="GGDEF_dom"/>
</dbReference>
<feature type="domain" description="EAL" evidence="5">
    <location>
        <begin position="809"/>
        <end position="1070"/>
    </location>
</feature>
<keyword evidence="2" id="KW-0812">Transmembrane</keyword>
<dbReference type="SMART" id="SM00267">
    <property type="entry name" value="GGDEF"/>
    <property type="match status" value="1"/>
</dbReference>
<dbReference type="Pfam" id="PF00990">
    <property type="entry name" value="GGDEF"/>
    <property type="match status" value="1"/>
</dbReference>
<dbReference type="SUPFAM" id="SSF158472">
    <property type="entry name" value="HAMP domain-like"/>
    <property type="match status" value="1"/>
</dbReference>
<dbReference type="CDD" id="cd00130">
    <property type="entry name" value="PAS"/>
    <property type="match status" value="1"/>
</dbReference>
<reference evidence="8 9" key="1">
    <citation type="submission" date="2017-07" db="EMBL/GenBank/DDBJ databases">
        <title>Acidovorax KNDSW TSA 6 genome sequence and assembly.</title>
        <authorList>
            <person name="Mayilraj S."/>
        </authorList>
    </citation>
    <scope>NUCLEOTIDE SEQUENCE [LARGE SCALE GENOMIC DNA]</scope>
    <source>
        <strain evidence="8 9">KNDSW-TSA6</strain>
    </source>
</reference>
<dbReference type="CDD" id="cd01948">
    <property type="entry name" value="EAL"/>
    <property type="match status" value="1"/>
</dbReference>
<dbReference type="SMART" id="SM00086">
    <property type="entry name" value="PAC"/>
    <property type="match status" value="1"/>
</dbReference>
<dbReference type="PROSITE" id="PS50112">
    <property type="entry name" value="PAS"/>
    <property type="match status" value="1"/>
</dbReference>
<sequence>MAFMRRVSGWLGRLSVGRKLMLIYLLDLTAVIYVSSILIHEKYLAIDFTRKEIVGTTYAAVVRDGLLGQFLDASQQPPPVAEVLARLAVVREAHDEQLHTGDAGQRFSTALEQLPGTASPAPGVSAGGNTPSLTLQRSQLLREGRELLTTVGNQSNLILDPDLDSYYVMSLVVLRFPELLQAVHDTVSFLSAAPSARGPQWNSELLTLVGRLDAVAQGIESDYNQAFIAGSPEMRAALGPQREALKASLASLQALLQGIAAGESRLTLAQVGAQQAQVLGALRDAWSVGIVDLERLLNQRVDSLFARMWLHLGTALVLLGCILSLVTLVARQIAKPLQQLARVADEVRKSGDHTLRAQWNSRDEIGRLFTAFNEMLSQLDRDRVLQQELAASARAAEAQRELVEAFPIPMVVTSIPEHEVLHSNAPAAHWLGGRKTDPWAVGLEPGVRARFFQRLADQGSVDEFEVRWKGSPEPSWAVLSARRLQFQGRDSVLTAFTPINVLKVMEQRLELWAKVFEASSEGIIIMNADQQIISVNKAFCRSTHYDFYELIGEGLGSLLEEAGGEPLSAQIRRTMADKESWQGEVRFRRRSGETYPAWLMVSAVREGKGGAVANHIGIAIDITDRKHNEERIQFLAHHDVLTELPNRSLCVQRLQMALAQAPITGEKVAVLFIDLDRFKSINDTLGHHIGDGLLRSVAARLTQAVRSRDTVSRLGGDEFVVVMRDVAGREDVQQLVERRLIPLIRQSHPVEGHELNVSCSVGIAVYPEDGSDIDELMRRADAAMYEAKTTGRDMALFYSMETDLRAVARQTMEQQLRRALERNELSLHYQPRLSAKGARLLGVEALLRWNSPVLGAIPPSEFIPIAEESGMIRAIGGWVLQQACEQWVRWQALPQGQGAHPLADVSISVNLSAAQLSDPALVSDIEALLARTGMPAHRLELEITESQLMDNAHAAAQQLAALKALGVQLSIDDFGTGYSSLAYLKRFDIDRLKVDKSFVRDMLTNPADMAITRAIIALGHTLGLRIVAEGVEDLATAQVLGALDCEELQGYYFSRPLPLDHLEAWALQHRLLQGASLRTLDATSTQPAPLMG</sequence>
<evidence type="ECO:0000259" key="5">
    <source>
        <dbReference type="PROSITE" id="PS50883"/>
    </source>
</evidence>
<dbReference type="SMART" id="SM00304">
    <property type="entry name" value="HAMP"/>
    <property type="match status" value="1"/>
</dbReference>
<dbReference type="InterPro" id="IPR035965">
    <property type="entry name" value="PAS-like_dom_sf"/>
</dbReference>
<dbReference type="PANTHER" id="PTHR44757:SF2">
    <property type="entry name" value="BIOFILM ARCHITECTURE MAINTENANCE PROTEIN MBAA"/>
    <property type="match status" value="1"/>
</dbReference>
<dbReference type="InterPro" id="IPR000700">
    <property type="entry name" value="PAS-assoc_C"/>
</dbReference>
<feature type="domain" description="GGDEF" evidence="7">
    <location>
        <begin position="666"/>
        <end position="800"/>
    </location>
</feature>
<dbReference type="FunFam" id="3.20.20.450:FF:000001">
    <property type="entry name" value="Cyclic di-GMP phosphodiesterase yahA"/>
    <property type="match status" value="1"/>
</dbReference>
<dbReference type="Proteomes" id="UP000215441">
    <property type="component" value="Unassembled WGS sequence"/>
</dbReference>
<evidence type="ECO:0000256" key="1">
    <source>
        <dbReference type="ARBA" id="ARBA00051114"/>
    </source>
</evidence>
<dbReference type="CDD" id="cd01949">
    <property type="entry name" value="GGDEF"/>
    <property type="match status" value="1"/>
</dbReference>
<dbReference type="GO" id="GO:0007165">
    <property type="term" value="P:signal transduction"/>
    <property type="evidence" value="ECO:0007669"/>
    <property type="project" value="InterPro"/>
</dbReference>
<proteinExistence type="predicted"/>
<feature type="domain" description="PAC" evidence="4">
    <location>
        <begin position="581"/>
        <end position="634"/>
    </location>
</feature>
<dbReference type="PROSITE" id="PS50883">
    <property type="entry name" value="EAL"/>
    <property type="match status" value="1"/>
</dbReference>
<name>A0A235EQ50_9BURK</name>
<dbReference type="PROSITE" id="PS50885">
    <property type="entry name" value="HAMP"/>
    <property type="match status" value="1"/>
</dbReference>
<keyword evidence="2" id="KW-1133">Transmembrane helix</keyword>
<dbReference type="InterPro" id="IPR000014">
    <property type="entry name" value="PAS"/>
</dbReference>
<dbReference type="NCBIfam" id="TIGR00229">
    <property type="entry name" value="sensory_box"/>
    <property type="match status" value="1"/>
</dbReference>
<dbReference type="Gene3D" id="3.30.450.20">
    <property type="entry name" value="PAS domain"/>
    <property type="match status" value="1"/>
</dbReference>
<evidence type="ECO:0000259" key="3">
    <source>
        <dbReference type="PROSITE" id="PS50112"/>
    </source>
</evidence>
<dbReference type="GO" id="GO:0071732">
    <property type="term" value="P:cellular response to nitric oxide"/>
    <property type="evidence" value="ECO:0007669"/>
    <property type="project" value="UniProtKB-ARBA"/>
</dbReference>
<dbReference type="SUPFAM" id="SSF55785">
    <property type="entry name" value="PYP-like sensor domain (PAS domain)"/>
    <property type="match status" value="1"/>
</dbReference>
<dbReference type="EMBL" id="NOIG01000004">
    <property type="protein sequence ID" value="OYD51176.1"/>
    <property type="molecule type" value="Genomic_DNA"/>
</dbReference>
<dbReference type="RefSeq" id="WP_094286982.1">
    <property type="nucleotide sequence ID" value="NZ_NOIG01000004.1"/>
</dbReference>
<dbReference type="SMART" id="SM00091">
    <property type="entry name" value="PAS"/>
    <property type="match status" value="2"/>
</dbReference>
<dbReference type="NCBIfam" id="TIGR00254">
    <property type="entry name" value="GGDEF"/>
    <property type="match status" value="1"/>
</dbReference>
<dbReference type="Pfam" id="PF00563">
    <property type="entry name" value="EAL"/>
    <property type="match status" value="1"/>
</dbReference>
<dbReference type="GO" id="GO:0016020">
    <property type="term" value="C:membrane"/>
    <property type="evidence" value="ECO:0007669"/>
    <property type="project" value="InterPro"/>
</dbReference>
<accession>A0A235EQ50</accession>
<feature type="domain" description="HAMP" evidence="6">
    <location>
        <begin position="331"/>
        <end position="384"/>
    </location>
</feature>
<dbReference type="OrthoDB" id="9813903at2"/>
<evidence type="ECO:0000259" key="7">
    <source>
        <dbReference type="PROSITE" id="PS50887"/>
    </source>
</evidence>
<dbReference type="AlphaFoldDB" id="A0A235EQ50"/>
<dbReference type="Gene3D" id="6.10.340.10">
    <property type="match status" value="1"/>
</dbReference>
<dbReference type="FunFam" id="3.30.70.270:FF:000001">
    <property type="entry name" value="Diguanylate cyclase domain protein"/>
    <property type="match status" value="1"/>
</dbReference>